<dbReference type="EMBL" id="CP133647">
    <property type="protein sequence ID" value="WNH01163.1"/>
    <property type="molecule type" value="Genomic_DNA"/>
</dbReference>
<evidence type="ECO:0000256" key="1">
    <source>
        <dbReference type="SAM" id="SignalP"/>
    </source>
</evidence>
<feature type="chain" id="PRO_5046212641" evidence="1">
    <location>
        <begin position="27"/>
        <end position="99"/>
    </location>
</feature>
<organism evidence="2 3">
    <name type="scientific">Xenorhabdus griffiniae</name>
    <dbReference type="NCBI Taxonomy" id="351672"/>
    <lineage>
        <taxon>Bacteria</taxon>
        <taxon>Pseudomonadati</taxon>
        <taxon>Pseudomonadota</taxon>
        <taxon>Gammaproteobacteria</taxon>
        <taxon>Enterobacterales</taxon>
        <taxon>Morganellaceae</taxon>
        <taxon>Xenorhabdus</taxon>
    </lineage>
</organism>
<sequence>MWDNVSNAGSVCLLSLAVLCTPQVQAAEKDELASAKRLIEQVQIVLERARIAEQSADNTQSPRYTFDYQDRELQLVIDEGHITTNPLLSPHDQSCEDVA</sequence>
<evidence type="ECO:0000313" key="2">
    <source>
        <dbReference type="EMBL" id="WNH01163.1"/>
    </source>
</evidence>
<dbReference type="InterPro" id="IPR019110">
    <property type="entry name" value="Uncharacterised_RAQPRD"/>
</dbReference>
<evidence type="ECO:0000313" key="3">
    <source>
        <dbReference type="Proteomes" id="UP001300348"/>
    </source>
</evidence>
<proteinExistence type="predicted"/>
<keyword evidence="3" id="KW-1185">Reference proteome</keyword>
<reference evidence="2 3" key="1">
    <citation type="journal article" date="2023" name="Access Microbiol">
        <title>The genome of a steinernematid-associated Pseudomonas piscis bacterium encodes the biosynthesis of insect toxins.</title>
        <authorList>
            <person name="Awori R.M."/>
            <person name="Hendre P."/>
            <person name="Amugune N.O."/>
        </authorList>
    </citation>
    <scope>NUCLEOTIDE SEQUENCE [LARGE SCALE GENOMIC DNA]</scope>
    <source>
        <strain evidence="2 3">97</strain>
    </source>
</reference>
<name>A0ABY9XEZ3_9GAMM</name>
<gene>
    <name evidence="2" type="ORF">QL112_015170</name>
</gene>
<dbReference type="Pfam" id="PF09686">
    <property type="entry name" value="Plasmid_RAQPRD"/>
    <property type="match status" value="1"/>
</dbReference>
<keyword evidence="1" id="KW-0732">Signal</keyword>
<dbReference type="Proteomes" id="UP001300348">
    <property type="component" value="Chromosome"/>
</dbReference>
<protein>
    <submittedName>
        <fullName evidence="2">RAQPRD family integrative conjugative element protein</fullName>
    </submittedName>
</protein>
<accession>A0ABY9XEZ3</accession>
<feature type="signal peptide" evidence="1">
    <location>
        <begin position="1"/>
        <end position="26"/>
    </location>
</feature>